<dbReference type="GO" id="GO:0000976">
    <property type="term" value="F:transcription cis-regulatory region binding"/>
    <property type="evidence" value="ECO:0007669"/>
    <property type="project" value="TreeGrafter"/>
</dbReference>
<protein>
    <recommendedName>
        <fullName evidence="8">Zn(2)-C6 fungal-type domain-containing protein</fullName>
    </recommendedName>
</protein>
<dbReference type="GO" id="GO:0006351">
    <property type="term" value="P:DNA-templated transcription"/>
    <property type="evidence" value="ECO:0007669"/>
    <property type="project" value="InterPro"/>
</dbReference>
<dbReference type="InterPro" id="IPR001138">
    <property type="entry name" value="Zn2Cys6_DnaBD"/>
</dbReference>
<dbReference type="CDD" id="cd12148">
    <property type="entry name" value="fungal_TF_MHR"/>
    <property type="match status" value="1"/>
</dbReference>
<keyword evidence="3" id="KW-0805">Transcription regulation</keyword>
<feature type="domain" description="Zn(2)-C6 fungal-type" evidence="8">
    <location>
        <begin position="12"/>
        <end position="45"/>
    </location>
</feature>
<dbReference type="GO" id="GO:0000981">
    <property type="term" value="F:DNA-binding transcription factor activity, RNA polymerase II-specific"/>
    <property type="evidence" value="ECO:0007669"/>
    <property type="project" value="InterPro"/>
</dbReference>
<evidence type="ECO:0000256" key="4">
    <source>
        <dbReference type="ARBA" id="ARBA00023125"/>
    </source>
</evidence>
<keyword evidence="10" id="KW-1185">Reference proteome</keyword>
<dbReference type="STRING" id="4999.A0A1Y1UJC8"/>
<dbReference type="PANTHER" id="PTHR31845:SF19">
    <property type="entry name" value="TRANSCRIPTION FACTOR DOMAIN-CONTAINING PROTEIN"/>
    <property type="match status" value="1"/>
</dbReference>
<dbReference type="SUPFAM" id="SSF57701">
    <property type="entry name" value="Zn2/Cys6 DNA-binding domain"/>
    <property type="match status" value="1"/>
</dbReference>
<dbReference type="InterPro" id="IPR007219">
    <property type="entry name" value="XnlR_reg_dom"/>
</dbReference>
<dbReference type="Pfam" id="PF00172">
    <property type="entry name" value="Zn_clus"/>
    <property type="match status" value="1"/>
</dbReference>
<keyword evidence="2" id="KW-0479">Metal-binding</keyword>
<keyword evidence="6" id="KW-0539">Nucleus</keyword>
<dbReference type="Pfam" id="PF04082">
    <property type="entry name" value="Fungal_trans"/>
    <property type="match status" value="1"/>
</dbReference>
<feature type="region of interest" description="Disordered" evidence="7">
    <location>
        <begin position="48"/>
        <end position="117"/>
    </location>
</feature>
<reference evidence="9 10" key="1">
    <citation type="submission" date="2017-03" db="EMBL/GenBank/DDBJ databases">
        <title>Widespread Adenine N6-methylation of Active Genes in Fungi.</title>
        <authorList>
            <consortium name="DOE Joint Genome Institute"/>
            <person name="Mondo S.J."/>
            <person name="Dannebaum R.O."/>
            <person name="Kuo R.C."/>
            <person name="Louie K.B."/>
            <person name="Bewick A.J."/>
            <person name="Labutti K."/>
            <person name="Haridas S."/>
            <person name="Kuo A."/>
            <person name="Salamov A."/>
            <person name="Ahrendt S.R."/>
            <person name="Lau R."/>
            <person name="Bowen B.P."/>
            <person name="Lipzen A."/>
            <person name="Sullivan W."/>
            <person name="Andreopoulos W.B."/>
            <person name="Clum A."/>
            <person name="Lindquist E."/>
            <person name="Daum C."/>
            <person name="Northen T.R."/>
            <person name="Ramamoorthy G."/>
            <person name="Schmitz R.J."/>
            <person name="Gryganskyi A."/>
            <person name="Culley D."/>
            <person name="Magnuson J."/>
            <person name="James T.Y."/>
            <person name="O'Malley M.A."/>
            <person name="Stajich J.E."/>
            <person name="Spatafora J.W."/>
            <person name="Visel A."/>
            <person name="Grigoriev I.V."/>
        </authorList>
    </citation>
    <scope>NUCLEOTIDE SEQUENCE [LARGE SCALE GENOMIC DNA]</scope>
    <source>
        <strain evidence="9 10">NRRL Y-17943</strain>
    </source>
</reference>
<accession>A0A1Y1UJC8</accession>
<comment type="caution">
    <text evidence="9">The sequence shown here is derived from an EMBL/GenBank/DDBJ whole genome shotgun (WGS) entry which is preliminary data.</text>
</comment>
<feature type="compositionally biased region" description="Polar residues" evidence="7">
    <location>
        <begin position="107"/>
        <end position="117"/>
    </location>
</feature>
<evidence type="ECO:0000256" key="2">
    <source>
        <dbReference type="ARBA" id="ARBA00022723"/>
    </source>
</evidence>
<gene>
    <name evidence="9" type="ORF">BD324DRAFT_619840</name>
</gene>
<dbReference type="EMBL" id="NBSH01000004">
    <property type="protein sequence ID" value="ORX38170.1"/>
    <property type="molecule type" value="Genomic_DNA"/>
</dbReference>
<keyword evidence="5" id="KW-0804">Transcription</keyword>
<dbReference type="RefSeq" id="XP_021872092.1">
    <property type="nucleotide sequence ID" value="XM_022015215.1"/>
</dbReference>
<keyword evidence="4" id="KW-0238">DNA-binding</keyword>
<dbReference type="PROSITE" id="PS00463">
    <property type="entry name" value="ZN2_CY6_FUNGAL_1"/>
    <property type="match status" value="1"/>
</dbReference>
<dbReference type="GO" id="GO:0008270">
    <property type="term" value="F:zinc ion binding"/>
    <property type="evidence" value="ECO:0007669"/>
    <property type="project" value="InterPro"/>
</dbReference>
<name>A0A1Y1UJC8_9TREE</name>
<evidence type="ECO:0000256" key="5">
    <source>
        <dbReference type="ARBA" id="ARBA00023163"/>
    </source>
</evidence>
<dbReference type="GO" id="GO:0005634">
    <property type="term" value="C:nucleus"/>
    <property type="evidence" value="ECO:0007669"/>
    <property type="project" value="UniProtKB-SubCell"/>
</dbReference>
<evidence type="ECO:0000256" key="7">
    <source>
        <dbReference type="SAM" id="MobiDB-lite"/>
    </source>
</evidence>
<dbReference type="CDD" id="cd00067">
    <property type="entry name" value="GAL4"/>
    <property type="match status" value="1"/>
</dbReference>
<dbReference type="Proteomes" id="UP000193218">
    <property type="component" value="Unassembled WGS sequence"/>
</dbReference>
<organism evidence="9 10">
    <name type="scientific">Kockovaella imperatae</name>
    <dbReference type="NCBI Taxonomy" id="4999"/>
    <lineage>
        <taxon>Eukaryota</taxon>
        <taxon>Fungi</taxon>
        <taxon>Dikarya</taxon>
        <taxon>Basidiomycota</taxon>
        <taxon>Agaricomycotina</taxon>
        <taxon>Tremellomycetes</taxon>
        <taxon>Tremellales</taxon>
        <taxon>Cuniculitremaceae</taxon>
        <taxon>Kockovaella</taxon>
    </lineage>
</organism>
<dbReference type="InParanoid" id="A0A1Y1UJC8"/>
<evidence type="ECO:0000313" key="10">
    <source>
        <dbReference type="Proteomes" id="UP000193218"/>
    </source>
</evidence>
<evidence type="ECO:0000256" key="1">
    <source>
        <dbReference type="ARBA" id="ARBA00004123"/>
    </source>
</evidence>
<evidence type="ECO:0000256" key="6">
    <source>
        <dbReference type="ARBA" id="ARBA00023242"/>
    </source>
</evidence>
<evidence type="ECO:0000259" key="8">
    <source>
        <dbReference type="PROSITE" id="PS50048"/>
    </source>
</evidence>
<dbReference type="InterPro" id="IPR036864">
    <property type="entry name" value="Zn2-C6_fun-type_DNA-bd_sf"/>
</dbReference>
<dbReference type="OrthoDB" id="3163292at2759"/>
<sequence>MHRREPLRRRLACTNCRTVKSRCVPVPDSGTSCQRCVENGLTCQYPARRRRGEISPRGSARQEPKDPPSQPAERVVAYPPDRLRARTSGPSQWQSPTTSLREWARVSDTQQSPARSNVTASGINRHVDVDMSGQLDPFHAKAGKTTGQRVEQHTATLSDYQDPVACHLLSAVEAGVLFISFMERLNPMVGLLDPAIHDFSSMRRSSLLFTTIMAAAAKFFRKELYDALISHCQTLLLRSIFAGHCSIDLVQSLILLVFWKTPVDKSAWVNIGIAVRLSHQLGLHIPRQEPLPADPEEAALVRDRERTWFCLSCMDGTYSDIFGLPHTISEDQFMNAAVWVQEATDSSRSIDLHLASSIELAGSHLMLVKIKREAHLINRDLKKPILLQIRKDYSEHIEKWFEKESAMSSTERAFLKWYDIRALIDVYFLLLDGSLSSEDAARRQEIVDLVHRLAEQTSVLGDSEDLVFLQDTAAVQLSTLGSLLLDSFSSFLPHQKASIFRDLSMIQQCCAMDRTGDQTLPVAFVARFLGKVTAQLSGSLTLDIPSEAESGLGVLEFIDPAGPEMDIVPSDFDDVLPDPDGQYWSSLFVSPTVVLGPR</sequence>
<dbReference type="InterPro" id="IPR051089">
    <property type="entry name" value="prtT"/>
</dbReference>
<proteinExistence type="predicted"/>
<dbReference type="SMART" id="SM00906">
    <property type="entry name" value="Fungal_trans"/>
    <property type="match status" value="1"/>
</dbReference>
<evidence type="ECO:0000256" key="3">
    <source>
        <dbReference type="ARBA" id="ARBA00023015"/>
    </source>
</evidence>
<dbReference type="PANTHER" id="PTHR31845">
    <property type="entry name" value="FINGER DOMAIN PROTEIN, PUTATIVE-RELATED"/>
    <property type="match status" value="1"/>
</dbReference>
<feature type="compositionally biased region" description="Polar residues" evidence="7">
    <location>
        <begin position="88"/>
        <end position="100"/>
    </location>
</feature>
<dbReference type="Gene3D" id="4.10.240.10">
    <property type="entry name" value="Zn(2)-C6 fungal-type DNA-binding domain"/>
    <property type="match status" value="1"/>
</dbReference>
<dbReference type="AlphaFoldDB" id="A0A1Y1UJC8"/>
<dbReference type="PROSITE" id="PS50048">
    <property type="entry name" value="ZN2_CY6_FUNGAL_2"/>
    <property type="match status" value="1"/>
</dbReference>
<comment type="subcellular location">
    <subcellularLocation>
        <location evidence="1">Nucleus</location>
    </subcellularLocation>
</comment>
<dbReference type="SMART" id="SM00066">
    <property type="entry name" value="GAL4"/>
    <property type="match status" value="1"/>
</dbReference>
<evidence type="ECO:0000313" key="9">
    <source>
        <dbReference type="EMBL" id="ORX38170.1"/>
    </source>
</evidence>
<dbReference type="GeneID" id="33557023"/>